<sequence>MLRTFDEKLNGFLFVVLLPILLFVMSYYGFESSYTRFKTSERPPDFLFSSVYSYRIIPNQLSIYMTDFIENVINGQNSSVKNLILKNGTPFYHGLFLTNLFFLILNTVLLNTILKYIPAQLISNINVRRMIHLLLVFFIVMTQYTPSNCDMIALFCYLAGILLTLKYAHTGKKILFFSLILLIMGSTFVRETACLNIAFFAAIFFSFKELKNRNYKFIWNIIPLILAFILPYLGLRMVLNRNETTFVEGYYIIQNFSSPFNLAGLLFSVIVLYFLYKLCGSLENRFIFQKYLFFSLPYLGMITLVGLFWEVRLFLPLILTVAIVACHDFKNLYC</sequence>
<feature type="transmembrane region" description="Helical" evidence="1">
    <location>
        <begin position="12"/>
        <end position="30"/>
    </location>
</feature>
<dbReference type="EMBL" id="JAPDHW010000015">
    <property type="protein sequence ID" value="MCW3170191.1"/>
    <property type="molecule type" value="Genomic_DNA"/>
</dbReference>
<keyword evidence="1" id="KW-0812">Transmembrane</keyword>
<evidence type="ECO:0008006" key="4">
    <source>
        <dbReference type="Google" id="ProtNLM"/>
    </source>
</evidence>
<protein>
    <recommendedName>
        <fullName evidence="4">Glycosyltransferase RgtA/B/C/D-like domain-containing protein</fullName>
    </recommendedName>
</protein>
<feature type="transmembrane region" description="Helical" evidence="1">
    <location>
        <begin position="288"/>
        <end position="309"/>
    </location>
</feature>
<dbReference type="RefSeq" id="WP_264751353.1">
    <property type="nucleotide sequence ID" value="NZ_JAPDHW010000015.1"/>
</dbReference>
<organism evidence="2 3">
    <name type="scientific">Chryseobacterium kimseyorum</name>
    <dbReference type="NCBI Taxonomy" id="2984028"/>
    <lineage>
        <taxon>Bacteria</taxon>
        <taxon>Pseudomonadati</taxon>
        <taxon>Bacteroidota</taxon>
        <taxon>Flavobacteriia</taxon>
        <taxon>Flavobacteriales</taxon>
        <taxon>Weeksellaceae</taxon>
        <taxon>Chryseobacterium group</taxon>
        <taxon>Chryseobacterium</taxon>
    </lineage>
</organism>
<proteinExistence type="predicted"/>
<feature type="transmembrane region" description="Helical" evidence="1">
    <location>
        <begin position="256"/>
        <end position="276"/>
    </location>
</feature>
<feature type="transmembrane region" description="Helical" evidence="1">
    <location>
        <begin position="175"/>
        <end position="205"/>
    </location>
</feature>
<feature type="transmembrane region" description="Helical" evidence="1">
    <location>
        <begin position="91"/>
        <end position="114"/>
    </location>
</feature>
<evidence type="ECO:0000313" key="3">
    <source>
        <dbReference type="Proteomes" id="UP001163731"/>
    </source>
</evidence>
<keyword evidence="1" id="KW-0472">Membrane</keyword>
<dbReference type="Proteomes" id="UP001163731">
    <property type="component" value="Unassembled WGS sequence"/>
</dbReference>
<reference evidence="2" key="1">
    <citation type="submission" date="2022-10" db="EMBL/GenBank/DDBJ databases">
        <title>Chryseobacterium babae sp. nov. isolated from the gut of the beetle Oryctes rhinoceros, and Chryseobacterium kimseyorum sp. nov., isolated from a stick insect rearing cage.</title>
        <authorList>
            <person name="Shelomi M."/>
            <person name="Han C.-J."/>
            <person name="Chen W.-M."/>
            <person name="Chen H.-K."/>
            <person name="Liaw S.-J."/>
            <person name="Muhle E."/>
            <person name="Clermont D."/>
        </authorList>
    </citation>
    <scope>NUCLEOTIDE SEQUENCE</scope>
    <source>
        <strain evidence="2">09-1422</strain>
    </source>
</reference>
<keyword evidence="3" id="KW-1185">Reference proteome</keyword>
<accession>A0ABT3I2A9</accession>
<feature type="transmembrane region" description="Helical" evidence="1">
    <location>
        <begin position="126"/>
        <end position="145"/>
    </location>
</feature>
<evidence type="ECO:0000256" key="1">
    <source>
        <dbReference type="SAM" id="Phobius"/>
    </source>
</evidence>
<feature type="transmembrane region" description="Helical" evidence="1">
    <location>
        <begin position="217"/>
        <end position="235"/>
    </location>
</feature>
<evidence type="ECO:0000313" key="2">
    <source>
        <dbReference type="EMBL" id="MCW3170191.1"/>
    </source>
</evidence>
<comment type="caution">
    <text evidence="2">The sequence shown here is derived from an EMBL/GenBank/DDBJ whole genome shotgun (WGS) entry which is preliminary data.</text>
</comment>
<name>A0ABT3I2A9_9FLAO</name>
<keyword evidence="1" id="KW-1133">Transmembrane helix</keyword>
<gene>
    <name evidence="2" type="ORF">OMO38_16815</name>
</gene>